<evidence type="ECO:0000256" key="1">
    <source>
        <dbReference type="ARBA" id="ARBA00010617"/>
    </source>
</evidence>
<feature type="signal peptide" evidence="9">
    <location>
        <begin position="1"/>
        <end position="25"/>
    </location>
</feature>
<dbReference type="Gene3D" id="1.10.630.10">
    <property type="entry name" value="Cytochrome P450"/>
    <property type="match status" value="1"/>
</dbReference>
<evidence type="ECO:0000256" key="5">
    <source>
        <dbReference type="ARBA" id="ARBA00023004"/>
    </source>
</evidence>
<comment type="similarity">
    <text evidence="1 8">Belongs to the cytochrome P450 family.</text>
</comment>
<dbReference type="PRINTS" id="PR00385">
    <property type="entry name" value="P450"/>
</dbReference>
<dbReference type="GO" id="GO:0005506">
    <property type="term" value="F:iron ion binding"/>
    <property type="evidence" value="ECO:0007669"/>
    <property type="project" value="InterPro"/>
</dbReference>
<comment type="caution">
    <text evidence="10">The sequence shown here is derived from an EMBL/GenBank/DDBJ whole genome shotgun (WGS) entry which is preliminary data.</text>
</comment>
<comment type="cofactor">
    <cofactor evidence="7">
        <name>heme</name>
        <dbReference type="ChEBI" id="CHEBI:30413"/>
    </cofactor>
</comment>
<feature type="binding site" description="axial binding residue" evidence="7">
    <location>
        <position position="484"/>
    </location>
    <ligand>
        <name>heme</name>
        <dbReference type="ChEBI" id="CHEBI:30413"/>
    </ligand>
    <ligandPart>
        <name>Fe</name>
        <dbReference type="ChEBI" id="CHEBI:18248"/>
    </ligandPart>
</feature>
<name>A0AAD2CJS8_9STRA</name>
<dbReference type="InterPro" id="IPR017972">
    <property type="entry name" value="Cyt_P450_CS"/>
</dbReference>
<dbReference type="PANTHER" id="PTHR24291:SF50">
    <property type="entry name" value="BIFUNCTIONAL ALBAFLAVENONE MONOOXYGENASE_TERPENE SYNTHASE"/>
    <property type="match status" value="1"/>
</dbReference>
<organism evidence="10 11">
    <name type="scientific">Cylindrotheca closterium</name>
    <dbReference type="NCBI Taxonomy" id="2856"/>
    <lineage>
        <taxon>Eukaryota</taxon>
        <taxon>Sar</taxon>
        <taxon>Stramenopiles</taxon>
        <taxon>Ochrophyta</taxon>
        <taxon>Bacillariophyta</taxon>
        <taxon>Bacillariophyceae</taxon>
        <taxon>Bacillariophycidae</taxon>
        <taxon>Bacillariales</taxon>
        <taxon>Bacillariaceae</taxon>
        <taxon>Cylindrotheca</taxon>
    </lineage>
</organism>
<feature type="chain" id="PRO_5042269243" description="Cytochrome P450" evidence="9">
    <location>
        <begin position="26"/>
        <end position="556"/>
    </location>
</feature>
<evidence type="ECO:0008006" key="12">
    <source>
        <dbReference type="Google" id="ProtNLM"/>
    </source>
</evidence>
<dbReference type="Proteomes" id="UP001295423">
    <property type="component" value="Unassembled WGS sequence"/>
</dbReference>
<dbReference type="GO" id="GO:0020037">
    <property type="term" value="F:heme binding"/>
    <property type="evidence" value="ECO:0007669"/>
    <property type="project" value="InterPro"/>
</dbReference>
<protein>
    <recommendedName>
        <fullName evidence="12">Cytochrome P450</fullName>
    </recommendedName>
</protein>
<dbReference type="InterPro" id="IPR036396">
    <property type="entry name" value="Cyt_P450_sf"/>
</dbReference>
<sequence>MRRRISFHLFSLHFILLFISIHIEGWQPPLRQWWKQRQETSLVSKDTDTSSIPTRLPKAPKLDKLEYHPLIGILKHFQKDTAEALLELANYCRENDLPGVRLSAGIAGTFELITDPKLVEFVLSDKGQPNYKEGIFYKSALDRRGVGLLAGQGSLLSDGPDHTRKRRLILPGMDRSSLEGFLEIMETVSMEYSQSLTSNSTSTSTTQNVGELLSAIAMKIVGLALFSTNVVEKSIYNDIVVCLEHVVWYTRHPLAAPMWIPTRRNRKFRKALKRLDDLVYSLIENGQRQMQGSKEGGLGSKNDLLSMLLQARYDDGGGSKLDDKELRDEIMTLFLAGHETTAITLCWSLWYLGDPKHEHWQDIIVEEYDRIQNETGYTPGVVEDPEALKNTRSVLCEALRLRTPSYAFDREVQQKIIAPGNILWKRKALLMLSPLAMHLDPRYFDNPEEFDPSRFLEYKEGKDLWDGPYDRSVYLPFGAGRKRCIGYKFAQWESLVILGTLLKHVKVKRPEGATSVEWEPGVTLRPDRDLELVFEPREKRVDTGSISGKEESSIVD</sequence>
<evidence type="ECO:0000256" key="4">
    <source>
        <dbReference type="ARBA" id="ARBA00023002"/>
    </source>
</evidence>
<dbReference type="InterPro" id="IPR002403">
    <property type="entry name" value="Cyt_P450_E_grp-IV"/>
</dbReference>
<keyword evidence="6 8" id="KW-0503">Monooxygenase</keyword>
<reference evidence="10" key="1">
    <citation type="submission" date="2023-08" db="EMBL/GenBank/DDBJ databases">
        <authorList>
            <person name="Audoor S."/>
            <person name="Bilcke G."/>
        </authorList>
    </citation>
    <scope>NUCLEOTIDE SEQUENCE</scope>
</reference>
<keyword evidence="9" id="KW-0732">Signal</keyword>
<dbReference type="AlphaFoldDB" id="A0AAD2CJS8"/>
<accession>A0AAD2CJS8</accession>
<evidence type="ECO:0000313" key="11">
    <source>
        <dbReference type="Proteomes" id="UP001295423"/>
    </source>
</evidence>
<evidence type="ECO:0000256" key="7">
    <source>
        <dbReference type="PIRSR" id="PIRSR602403-1"/>
    </source>
</evidence>
<dbReference type="InterPro" id="IPR001128">
    <property type="entry name" value="Cyt_P450"/>
</dbReference>
<proteinExistence type="inferred from homology"/>
<evidence type="ECO:0000256" key="3">
    <source>
        <dbReference type="ARBA" id="ARBA00022723"/>
    </source>
</evidence>
<keyword evidence="4 8" id="KW-0560">Oxidoreductase</keyword>
<evidence type="ECO:0000256" key="8">
    <source>
        <dbReference type="RuleBase" id="RU000461"/>
    </source>
</evidence>
<gene>
    <name evidence="10" type="ORF">CYCCA115_LOCUS5129</name>
</gene>
<dbReference type="GO" id="GO:0016705">
    <property type="term" value="F:oxidoreductase activity, acting on paired donors, with incorporation or reduction of molecular oxygen"/>
    <property type="evidence" value="ECO:0007669"/>
    <property type="project" value="InterPro"/>
</dbReference>
<dbReference type="InterPro" id="IPR050196">
    <property type="entry name" value="Cytochrome_P450_Monoox"/>
</dbReference>
<evidence type="ECO:0000256" key="6">
    <source>
        <dbReference type="ARBA" id="ARBA00023033"/>
    </source>
</evidence>
<keyword evidence="3 7" id="KW-0479">Metal-binding</keyword>
<evidence type="ECO:0000256" key="9">
    <source>
        <dbReference type="SAM" id="SignalP"/>
    </source>
</evidence>
<dbReference type="PANTHER" id="PTHR24291">
    <property type="entry name" value="CYTOCHROME P450 FAMILY 4"/>
    <property type="match status" value="1"/>
</dbReference>
<keyword evidence="11" id="KW-1185">Reference proteome</keyword>
<dbReference type="EMBL" id="CAKOGP040000557">
    <property type="protein sequence ID" value="CAJ1936313.1"/>
    <property type="molecule type" value="Genomic_DNA"/>
</dbReference>
<keyword evidence="5 7" id="KW-0408">Iron</keyword>
<dbReference type="SUPFAM" id="SSF48264">
    <property type="entry name" value="Cytochrome P450"/>
    <property type="match status" value="1"/>
</dbReference>
<dbReference type="GO" id="GO:0004497">
    <property type="term" value="F:monooxygenase activity"/>
    <property type="evidence" value="ECO:0007669"/>
    <property type="project" value="UniProtKB-KW"/>
</dbReference>
<dbReference type="PROSITE" id="PS00086">
    <property type="entry name" value="CYTOCHROME_P450"/>
    <property type="match status" value="1"/>
</dbReference>
<keyword evidence="2 7" id="KW-0349">Heme</keyword>
<evidence type="ECO:0000313" key="10">
    <source>
        <dbReference type="EMBL" id="CAJ1936313.1"/>
    </source>
</evidence>
<dbReference type="PRINTS" id="PR00465">
    <property type="entry name" value="EP450IV"/>
</dbReference>
<evidence type="ECO:0000256" key="2">
    <source>
        <dbReference type="ARBA" id="ARBA00022617"/>
    </source>
</evidence>
<dbReference type="Pfam" id="PF00067">
    <property type="entry name" value="p450"/>
    <property type="match status" value="1"/>
</dbReference>